<proteinExistence type="predicted"/>
<dbReference type="Proteomes" id="UP001597326">
    <property type="component" value="Unassembled WGS sequence"/>
</dbReference>
<dbReference type="Pfam" id="PF11343">
    <property type="entry name" value="DUF3145"/>
    <property type="match status" value="1"/>
</dbReference>
<comment type="caution">
    <text evidence="1">The sequence shown here is derived from an EMBL/GenBank/DDBJ whole genome shotgun (WGS) entry which is preliminary data.</text>
</comment>
<dbReference type="RefSeq" id="WP_343874759.1">
    <property type="nucleotide sequence ID" value="NZ_BAAAIX010000027.1"/>
</dbReference>
<dbReference type="InterPro" id="IPR021491">
    <property type="entry name" value="DUF3145"/>
</dbReference>
<name>A0ABW4RXH4_9ACTN</name>
<evidence type="ECO:0000313" key="2">
    <source>
        <dbReference type="Proteomes" id="UP001597326"/>
    </source>
</evidence>
<dbReference type="EMBL" id="JBHUFZ010000019">
    <property type="protein sequence ID" value="MFD1890419.1"/>
    <property type="molecule type" value="Genomic_DNA"/>
</dbReference>
<sequence length="165" mass="17874">MVTTTGGLLFVHSTPSALCPHIEWAVGGVLGMPTHLDWQPQPVQPGSYRAELAWQGPEGTGAKLASAFLHWSKLRFEVTEQAPAGGEGSRWSYTPSLGIFHATTGVHGDILVPEERIRAAILADADGSKPIRIALDELLGVAWDEELDIFRQAEADGVRWMHRAG</sequence>
<protein>
    <submittedName>
        <fullName evidence="1">DUF3145 domain-containing protein</fullName>
    </submittedName>
</protein>
<accession>A0ABW4RXH4</accession>
<keyword evidence="2" id="KW-1185">Reference proteome</keyword>
<gene>
    <name evidence="1" type="ORF">ACFSCS_09545</name>
</gene>
<reference evidence="2" key="1">
    <citation type="journal article" date="2019" name="Int. J. Syst. Evol. Microbiol.">
        <title>The Global Catalogue of Microorganisms (GCM) 10K type strain sequencing project: providing services to taxonomists for standard genome sequencing and annotation.</title>
        <authorList>
            <consortium name="The Broad Institute Genomics Platform"/>
            <consortium name="The Broad Institute Genome Sequencing Center for Infectious Disease"/>
            <person name="Wu L."/>
            <person name="Ma J."/>
        </authorList>
    </citation>
    <scope>NUCLEOTIDE SEQUENCE [LARGE SCALE GENOMIC DNA]</scope>
    <source>
        <strain evidence="2">CAIM 431</strain>
    </source>
</reference>
<evidence type="ECO:0000313" key="1">
    <source>
        <dbReference type="EMBL" id="MFD1890419.1"/>
    </source>
</evidence>
<organism evidence="1 2">
    <name type="scientific">Luteococcus peritonei</name>
    <dbReference type="NCBI Taxonomy" id="88874"/>
    <lineage>
        <taxon>Bacteria</taxon>
        <taxon>Bacillati</taxon>
        <taxon>Actinomycetota</taxon>
        <taxon>Actinomycetes</taxon>
        <taxon>Propionibacteriales</taxon>
        <taxon>Propionibacteriaceae</taxon>
        <taxon>Luteococcus</taxon>
    </lineage>
</organism>